<keyword evidence="3" id="KW-1185">Reference proteome</keyword>
<dbReference type="Proteomes" id="UP000271974">
    <property type="component" value="Unassembled WGS sequence"/>
</dbReference>
<dbReference type="STRING" id="188477.A0A3S0Z3X0"/>
<dbReference type="AlphaFoldDB" id="A0A3S0Z3X0"/>
<feature type="transmembrane region" description="Helical" evidence="1">
    <location>
        <begin position="120"/>
        <end position="140"/>
    </location>
</feature>
<feature type="non-terminal residue" evidence="2">
    <location>
        <position position="1"/>
    </location>
</feature>
<keyword evidence="1" id="KW-1133">Transmembrane helix</keyword>
<reference evidence="2 3" key="1">
    <citation type="submission" date="2019-01" db="EMBL/GenBank/DDBJ databases">
        <title>A draft genome assembly of the solar-powered sea slug Elysia chlorotica.</title>
        <authorList>
            <person name="Cai H."/>
            <person name="Li Q."/>
            <person name="Fang X."/>
            <person name="Li J."/>
            <person name="Curtis N.E."/>
            <person name="Altenburger A."/>
            <person name="Shibata T."/>
            <person name="Feng M."/>
            <person name="Maeda T."/>
            <person name="Schwartz J.A."/>
            <person name="Shigenobu S."/>
            <person name="Lundholm N."/>
            <person name="Nishiyama T."/>
            <person name="Yang H."/>
            <person name="Hasebe M."/>
            <person name="Li S."/>
            <person name="Pierce S.K."/>
            <person name="Wang J."/>
        </authorList>
    </citation>
    <scope>NUCLEOTIDE SEQUENCE [LARGE SCALE GENOMIC DNA]</scope>
    <source>
        <strain evidence="2">EC2010</strain>
        <tissue evidence="2">Whole organism of an adult</tissue>
    </source>
</reference>
<dbReference type="EMBL" id="RQTK01002004">
    <property type="protein sequence ID" value="RUS68803.1"/>
    <property type="molecule type" value="Genomic_DNA"/>
</dbReference>
<keyword evidence="1" id="KW-0472">Membrane</keyword>
<accession>A0A3S0Z3X0</accession>
<evidence type="ECO:0000313" key="3">
    <source>
        <dbReference type="Proteomes" id="UP000271974"/>
    </source>
</evidence>
<name>A0A3S0Z3X0_ELYCH</name>
<proteinExistence type="predicted"/>
<organism evidence="2 3">
    <name type="scientific">Elysia chlorotica</name>
    <name type="common">Eastern emerald elysia</name>
    <name type="synonym">Sea slug</name>
    <dbReference type="NCBI Taxonomy" id="188477"/>
    <lineage>
        <taxon>Eukaryota</taxon>
        <taxon>Metazoa</taxon>
        <taxon>Spiralia</taxon>
        <taxon>Lophotrochozoa</taxon>
        <taxon>Mollusca</taxon>
        <taxon>Gastropoda</taxon>
        <taxon>Heterobranchia</taxon>
        <taxon>Euthyneura</taxon>
        <taxon>Panpulmonata</taxon>
        <taxon>Sacoglossa</taxon>
        <taxon>Placobranchoidea</taxon>
        <taxon>Plakobranchidae</taxon>
        <taxon>Elysia</taxon>
    </lineage>
</organism>
<keyword evidence="1" id="KW-0812">Transmembrane</keyword>
<sequence>TNREDLKTSLPAGRENIYSILYPILQIHNLYKSVQTKSWSIFAVQDQTGNSGDLVIVQTDPLIKPSNLYNVKDLIFGQGTDPNSRELNDLNLSKSKTTSSFGSVTWLTNLPQSTGMPGTFLFILLLLPALALVWLCMSAAETAPDQYMKLSVKSDDLHYIHRSTEEKSILAMYPQAAIEARPLPSKMTVDKI</sequence>
<gene>
    <name evidence="2" type="ORF">EGW08_023436</name>
</gene>
<evidence type="ECO:0000256" key="1">
    <source>
        <dbReference type="SAM" id="Phobius"/>
    </source>
</evidence>
<protein>
    <submittedName>
        <fullName evidence="2">Uncharacterized protein</fullName>
    </submittedName>
</protein>
<comment type="caution">
    <text evidence="2">The sequence shown here is derived from an EMBL/GenBank/DDBJ whole genome shotgun (WGS) entry which is preliminary data.</text>
</comment>
<evidence type="ECO:0000313" key="2">
    <source>
        <dbReference type="EMBL" id="RUS68803.1"/>
    </source>
</evidence>